<dbReference type="Pfam" id="PF01408">
    <property type="entry name" value="GFO_IDH_MocA"/>
    <property type="match status" value="1"/>
</dbReference>
<dbReference type="InterPro" id="IPR051317">
    <property type="entry name" value="Gfo/Idh/MocA_oxidoreduct"/>
</dbReference>
<comment type="similarity">
    <text evidence="1">Belongs to the Gfo/Idh/MocA family.</text>
</comment>
<evidence type="ECO:0000313" key="5">
    <source>
        <dbReference type="EMBL" id="MBB3169918.1"/>
    </source>
</evidence>
<dbReference type="PANTHER" id="PTHR43708">
    <property type="entry name" value="CONSERVED EXPRESSED OXIDOREDUCTASE (EUROFUNG)"/>
    <property type="match status" value="1"/>
</dbReference>
<dbReference type="Gene3D" id="3.40.50.720">
    <property type="entry name" value="NAD(P)-binding Rossmann-like Domain"/>
    <property type="match status" value="1"/>
</dbReference>
<evidence type="ECO:0000256" key="2">
    <source>
        <dbReference type="ARBA" id="ARBA00023002"/>
    </source>
</evidence>
<dbReference type="SUPFAM" id="SSF51735">
    <property type="entry name" value="NAD(P)-binding Rossmann-fold domains"/>
    <property type="match status" value="1"/>
</dbReference>
<dbReference type="EMBL" id="JACHXZ010000004">
    <property type="protein sequence ID" value="MBB3169918.1"/>
    <property type="molecule type" value="Genomic_DNA"/>
</dbReference>
<dbReference type="GO" id="GO:0016491">
    <property type="term" value="F:oxidoreductase activity"/>
    <property type="evidence" value="ECO:0007669"/>
    <property type="project" value="UniProtKB-KW"/>
</dbReference>
<feature type="domain" description="Gfo/Idh/MocA-like oxidoreductase N-terminal" evidence="3">
    <location>
        <begin position="3"/>
        <end position="117"/>
    </location>
</feature>
<accession>A0A839UWT4</accession>
<gene>
    <name evidence="5" type="ORF">FHS30_003131</name>
</gene>
<dbReference type="PANTHER" id="PTHR43708:SF5">
    <property type="entry name" value="CONSERVED EXPRESSED OXIDOREDUCTASE (EUROFUNG)-RELATED"/>
    <property type="match status" value="1"/>
</dbReference>
<sequence length="344" mass="38030">MALKVGIIGFGYAAQTFHFPLLSHAADYELCAVLSSQAKPLVGDVQHYTELEDFLKHPSLDVVIITAPNSLHYSLSSQVLQRGLHLVVEKPMTVTLAQAQHLYALAAANACTLTVFHNRRWDGDFLTLRAALDHNRLGAVKLFESRFDRFRPRVRDRWRENAGAGAGIWFDLGPHLVDQALQLFGWPIQITARLQAQRQGAQSVDYFHVQLHYPDCEVVLHSSPHCAGPVHRFRVEGSAGTLTIADLDPQEAQLKAGLSLDDPQFGVSQQRRARLDTASGTESPALERGNYPAFYRQLARALTVGGPLPVTRRDALSVMALLALAEQSQQRGMTLDCPDLSEIV</sequence>
<comment type="caution">
    <text evidence="5">The sequence shown here is derived from an EMBL/GenBank/DDBJ whole genome shotgun (WGS) entry which is preliminary data.</text>
</comment>
<dbReference type="RefSeq" id="WP_183911399.1">
    <property type="nucleotide sequence ID" value="NZ_JACHXZ010000004.1"/>
</dbReference>
<dbReference type="AlphaFoldDB" id="A0A839UWT4"/>
<feature type="domain" description="Gfo/Idh/MocA-like oxidoreductase C-terminal" evidence="4">
    <location>
        <begin position="130"/>
        <end position="334"/>
    </location>
</feature>
<evidence type="ECO:0000259" key="4">
    <source>
        <dbReference type="Pfam" id="PF02894"/>
    </source>
</evidence>
<dbReference type="NCBIfam" id="NF008607">
    <property type="entry name" value="PRK11579.1"/>
    <property type="match status" value="1"/>
</dbReference>
<keyword evidence="6" id="KW-1185">Reference proteome</keyword>
<dbReference type="InterPro" id="IPR000683">
    <property type="entry name" value="Gfo/Idh/MocA-like_OxRdtase_N"/>
</dbReference>
<dbReference type="GO" id="GO:0000166">
    <property type="term" value="F:nucleotide binding"/>
    <property type="evidence" value="ECO:0007669"/>
    <property type="project" value="InterPro"/>
</dbReference>
<dbReference type="InterPro" id="IPR004104">
    <property type="entry name" value="Gfo/Idh/MocA-like_OxRdtase_C"/>
</dbReference>
<evidence type="ECO:0000313" key="6">
    <source>
        <dbReference type="Proteomes" id="UP000559987"/>
    </source>
</evidence>
<dbReference type="InterPro" id="IPR036291">
    <property type="entry name" value="NAD(P)-bd_dom_sf"/>
</dbReference>
<evidence type="ECO:0000256" key="1">
    <source>
        <dbReference type="ARBA" id="ARBA00010928"/>
    </source>
</evidence>
<dbReference type="Proteomes" id="UP000559987">
    <property type="component" value="Unassembled WGS sequence"/>
</dbReference>
<protein>
    <submittedName>
        <fullName evidence="5">Putative dehydrogenase</fullName>
    </submittedName>
</protein>
<evidence type="ECO:0000259" key="3">
    <source>
        <dbReference type="Pfam" id="PF01408"/>
    </source>
</evidence>
<reference evidence="5 6" key="1">
    <citation type="submission" date="2020-08" db="EMBL/GenBank/DDBJ databases">
        <title>Genomic Encyclopedia of Type Strains, Phase III (KMG-III): the genomes of soil and plant-associated and newly described type strains.</title>
        <authorList>
            <person name="Whitman W."/>
        </authorList>
    </citation>
    <scope>NUCLEOTIDE SEQUENCE [LARGE SCALE GENOMIC DNA]</scope>
    <source>
        <strain evidence="5 6">CECT 8571</strain>
    </source>
</reference>
<dbReference type="Gene3D" id="3.30.360.10">
    <property type="entry name" value="Dihydrodipicolinate Reductase, domain 2"/>
    <property type="match status" value="1"/>
</dbReference>
<organism evidence="5 6">
    <name type="scientific">Simiduia aestuariiviva</name>
    <dbReference type="NCBI Taxonomy" id="1510459"/>
    <lineage>
        <taxon>Bacteria</taxon>
        <taxon>Pseudomonadati</taxon>
        <taxon>Pseudomonadota</taxon>
        <taxon>Gammaproteobacteria</taxon>
        <taxon>Cellvibrionales</taxon>
        <taxon>Cellvibrionaceae</taxon>
        <taxon>Simiduia</taxon>
    </lineage>
</organism>
<name>A0A839UWT4_9GAMM</name>
<dbReference type="Pfam" id="PF02894">
    <property type="entry name" value="GFO_IDH_MocA_C"/>
    <property type="match status" value="1"/>
</dbReference>
<keyword evidence="2" id="KW-0560">Oxidoreductase</keyword>
<proteinExistence type="inferred from homology"/>